<dbReference type="InterPro" id="IPR002035">
    <property type="entry name" value="VWF_A"/>
</dbReference>
<evidence type="ECO:0000259" key="1">
    <source>
        <dbReference type="PROSITE" id="PS50234"/>
    </source>
</evidence>
<dbReference type="STRING" id="1123350.SAMN02744040_00604"/>
<feature type="domain" description="PA14" evidence="2">
    <location>
        <begin position="136"/>
        <end position="300"/>
    </location>
</feature>
<dbReference type="AlphaFoldDB" id="A0A1M5PNQ6"/>
<dbReference type="Proteomes" id="UP000242520">
    <property type="component" value="Unassembled WGS sequence"/>
</dbReference>
<name>A0A1M5PNQ6_9FIRM</name>
<dbReference type="PROSITE" id="PS51820">
    <property type="entry name" value="PA14"/>
    <property type="match status" value="1"/>
</dbReference>
<dbReference type="Pfam" id="PF00092">
    <property type="entry name" value="VWA"/>
    <property type="match status" value="1"/>
</dbReference>
<dbReference type="Pfam" id="PF07691">
    <property type="entry name" value="PA14"/>
    <property type="match status" value="1"/>
</dbReference>
<dbReference type="InterPro" id="IPR052229">
    <property type="entry name" value="Collagen-VI/PIF"/>
</dbReference>
<dbReference type="CDD" id="cd00198">
    <property type="entry name" value="vWFA"/>
    <property type="match status" value="1"/>
</dbReference>
<dbReference type="EMBL" id="FQXH01000006">
    <property type="protein sequence ID" value="SHH03366.1"/>
    <property type="molecule type" value="Genomic_DNA"/>
</dbReference>
<organism evidence="3 4">
    <name type="scientific">Tepidibacter thalassicus DSM 15285</name>
    <dbReference type="NCBI Taxonomy" id="1123350"/>
    <lineage>
        <taxon>Bacteria</taxon>
        <taxon>Bacillati</taxon>
        <taxon>Bacillota</taxon>
        <taxon>Clostridia</taxon>
        <taxon>Peptostreptococcales</taxon>
        <taxon>Peptostreptococcaceae</taxon>
        <taxon>Tepidibacter</taxon>
    </lineage>
</organism>
<feature type="domain" description="VWFA" evidence="1">
    <location>
        <begin position="458"/>
        <end position="676"/>
    </location>
</feature>
<dbReference type="InterPro" id="IPR011658">
    <property type="entry name" value="PA14_dom"/>
</dbReference>
<dbReference type="SUPFAM" id="SSF56988">
    <property type="entry name" value="Anthrax protective antigen"/>
    <property type="match status" value="1"/>
</dbReference>
<keyword evidence="4" id="KW-1185">Reference proteome</keyword>
<evidence type="ECO:0000313" key="4">
    <source>
        <dbReference type="Proteomes" id="UP000242520"/>
    </source>
</evidence>
<dbReference type="PANTHER" id="PTHR22588:SF3">
    <property type="entry name" value="VWFA DOMAIN-CONTAINING PROTEIN"/>
    <property type="match status" value="1"/>
</dbReference>
<dbReference type="SUPFAM" id="SSF53300">
    <property type="entry name" value="vWA-like"/>
    <property type="match status" value="1"/>
</dbReference>
<dbReference type="PROSITE" id="PS50234">
    <property type="entry name" value="VWFA"/>
    <property type="match status" value="1"/>
</dbReference>
<gene>
    <name evidence="3" type="ORF">SAMN02744040_00604</name>
</gene>
<dbReference type="InterPro" id="IPR037524">
    <property type="entry name" value="PA14/GLEYA"/>
</dbReference>
<sequence length="1108" mass="126399">MILVISLILSQMNVFQSYAVTNEISGLKMKVVDAEGNKPEYNGKTTILTDEKDINLNGDASVFFEAKGTSMDLTNIEYTFFKQETLPNENDFNNVKNWNKVNYREFINGDVVKDEPGYLTWRSYNVAHMATMSNKNGSWSNRANVYKNPNNKIQFQSTKTSKSVEEYIPEGKITKSVFMIPMDIGVNGGPYPNYKEASKFWGYIKPSETGTYYFGINSDDGSYGYIIDNSGKKKEIVSGFFYPHGSKWGTKNVPVKLTAGKYYPIYLEYFNWGGSAHFELYYNKDCKVSNNNKKVVPENWFYPSRTDEPGEISESTFEIDYKAKFPTEPGTYYIGVKSGNKKGIYGPFKVFPKAPINMVKEVEKNQFLLNEEFTINYKIQPQPIPSENILPESYLKDKEIVLVMDTSGSMAWDIERGGGSGYTWDNNGNKVHYYLDSKGDIIYYRRHKIKYDLYKQGNEVYYKDYVGNIIKPRITIAKKAAKNFVEKFKGNEKVKIALVPYDSYAKDVTFNNGDFANLSDENQYQQLINKINSLQPDGGTNIGDGLRKAYYKFSNSNQNTRKYVILMTDGEPTFHSYIVKKFDWGDGSYYYDYYLGYGSHYYIDGGGNYTTDEDREYANKVAKDLILNGEHKIDSFMIAFSNDADKNELKNIANSAKGYYKEAIDGNALDEVYQKLAKQIQSDLPIRGINFKEIFPQGINIVSASKGLKIDGQTVTGDIGSISYRLNKQTNQFEAEPFEFFIKVKPTKTGDYTLGKCGNDDSTSYIDYEDIDGSDGHKEFPGVDISVYEKQPPDISANLKNHKTDNDKYNLDLTIDEPAKIEIFNADRYLIWKKDREKNSNQYPKTFSIDINKSDVNGNYITIKAQDKFDNVVEETVPLIKLKPIEIKSYAHEIIKGILDIETQKNSTITSVKINGIEVIKNDVLTNNGEYRLEEVDLKENDNEIEISVKNYIGNTATLKFNRNIEVQEPIEVELGILVNKEFKKESQINLVKGYSLNLAISIKNIKNQEVVLEIGDKNSIEVSEIEVYEAVYDEDKISIGNKVDAKINKQTYKIILPKVDNYKHYIIVYKTKAKIDAKIGSVVNKIKIDNNLMTSSVINIVELPNLE</sequence>
<accession>A0A1M5PNQ6</accession>
<dbReference type="PANTHER" id="PTHR22588">
    <property type="entry name" value="VWFA DOMAIN-CONTAINING PROTEIN"/>
    <property type="match status" value="1"/>
</dbReference>
<dbReference type="SMART" id="SM00327">
    <property type="entry name" value="VWA"/>
    <property type="match status" value="1"/>
</dbReference>
<dbReference type="Gene3D" id="3.40.50.410">
    <property type="entry name" value="von Willebrand factor, type A domain"/>
    <property type="match status" value="1"/>
</dbReference>
<evidence type="ECO:0000313" key="3">
    <source>
        <dbReference type="EMBL" id="SHH03366.1"/>
    </source>
</evidence>
<dbReference type="Gene3D" id="2.60.120.1560">
    <property type="match status" value="1"/>
</dbReference>
<evidence type="ECO:0000259" key="2">
    <source>
        <dbReference type="PROSITE" id="PS51820"/>
    </source>
</evidence>
<reference evidence="4" key="1">
    <citation type="submission" date="2016-11" db="EMBL/GenBank/DDBJ databases">
        <authorList>
            <person name="Varghese N."/>
            <person name="Submissions S."/>
        </authorList>
    </citation>
    <scope>NUCLEOTIDE SEQUENCE [LARGE SCALE GENOMIC DNA]</scope>
    <source>
        <strain evidence="4">DSM 15285</strain>
    </source>
</reference>
<dbReference type="InterPro" id="IPR036465">
    <property type="entry name" value="vWFA_dom_sf"/>
</dbReference>
<proteinExistence type="predicted"/>
<protein>
    <submittedName>
        <fullName evidence="3">PA14 domain-containing protein</fullName>
    </submittedName>
</protein>